<dbReference type="Pfam" id="PF13041">
    <property type="entry name" value="PPR_2"/>
    <property type="match status" value="1"/>
</dbReference>
<gene>
    <name evidence="4" type="ORF">GIB67_019364</name>
</gene>
<dbReference type="PROSITE" id="PS51375">
    <property type="entry name" value="PPR"/>
    <property type="match status" value="3"/>
</dbReference>
<evidence type="ECO:0008006" key="6">
    <source>
        <dbReference type="Google" id="ProtNLM"/>
    </source>
</evidence>
<keyword evidence="5" id="KW-1185">Reference proteome</keyword>
<dbReference type="EMBL" id="JACGCM010001830">
    <property type="protein sequence ID" value="KAF6148756.1"/>
    <property type="molecule type" value="Genomic_DNA"/>
</dbReference>
<feature type="repeat" description="PPR" evidence="3">
    <location>
        <begin position="44"/>
        <end position="78"/>
    </location>
</feature>
<dbReference type="InterPro" id="IPR002885">
    <property type="entry name" value="PPR_rpt"/>
</dbReference>
<evidence type="ECO:0000313" key="5">
    <source>
        <dbReference type="Proteomes" id="UP000541444"/>
    </source>
</evidence>
<evidence type="ECO:0000256" key="2">
    <source>
        <dbReference type="ARBA" id="ARBA00022737"/>
    </source>
</evidence>
<protein>
    <recommendedName>
        <fullName evidence="6">Pentatricopeptide repeat-containing protein</fullName>
    </recommendedName>
</protein>
<keyword evidence="2" id="KW-0677">Repeat</keyword>
<dbReference type="InterPro" id="IPR050872">
    <property type="entry name" value="PPR_P_subfamily"/>
</dbReference>
<dbReference type="PANTHER" id="PTHR46128">
    <property type="entry name" value="MITOCHONDRIAL GROUP I INTRON SPLICING FACTOR CCM1"/>
    <property type="match status" value="1"/>
</dbReference>
<evidence type="ECO:0000313" key="4">
    <source>
        <dbReference type="EMBL" id="KAF6148756.1"/>
    </source>
</evidence>
<dbReference type="Pfam" id="PF12854">
    <property type="entry name" value="PPR_1"/>
    <property type="match status" value="1"/>
</dbReference>
<reference evidence="4 5" key="1">
    <citation type="journal article" date="2020" name="IScience">
        <title>Genome Sequencing of the Endangered Kingdonia uniflora (Circaeasteraceae, Ranunculales) Reveals Potential Mechanisms of Evolutionary Specialization.</title>
        <authorList>
            <person name="Sun Y."/>
            <person name="Deng T."/>
            <person name="Zhang A."/>
            <person name="Moore M.J."/>
            <person name="Landis J.B."/>
            <person name="Lin N."/>
            <person name="Zhang H."/>
            <person name="Zhang X."/>
            <person name="Huang J."/>
            <person name="Zhang X."/>
            <person name="Sun H."/>
            <person name="Wang H."/>
        </authorList>
    </citation>
    <scope>NUCLEOTIDE SEQUENCE [LARGE SCALE GENOMIC DNA]</scope>
    <source>
        <strain evidence="4">TB1705</strain>
        <tissue evidence="4">Leaf</tissue>
    </source>
</reference>
<dbReference type="OrthoDB" id="185373at2759"/>
<dbReference type="Gene3D" id="1.25.40.10">
    <property type="entry name" value="Tetratricopeptide repeat domain"/>
    <property type="match status" value="1"/>
</dbReference>
<dbReference type="AlphaFoldDB" id="A0A7J7M1K9"/>
<dbReference type="PANTHER" id="PTHR46128:SF211">
    <property type="entry name" value="PENTACOTRIPEPTIDE-REPEAT REGION OF PRORP DOMAIN-CONTAINING PROTEIN"/>
    <property type="match status" value="1"/>
</dbReference>
<feature type="repeat" description="PPR" evidence="3">
    <location>
        <begin position="79"/>
        <end position="113"/>
    </location>
</feature>
<dbReference type="NCBIfam" id="TIGR00756">
    <property type="entry name" value="PPR"/>
    <property type="match status" value="2"/>
</dbReference>
<evidence type="ECO:0000256" key="1">
    <source>
        <dbReference type="ARBA" id="ARBA00007626"/>
    </source>
</evidence>
<organism evidence="4 5">
    <name type="scientific">Kingdonia uniflora</name>
    <dbReference type="NCBI Taxonomy" id="39325"/>
    <lineage>
        <taxon>Eukaryota</taxon>
        <taxon>Viridiplantae</taxon>
        <taxon>Streptophyta</taxon>
        <taxon>Embryophyta</taxon>
        <taxon>Tracheophyta</taxon>
        <taxon>Spermatophyta</taxon>
        <taxon>Magnoliopsida</taxon>
        <taxon>Ranunculales</taxon>
        <taxon>Circaeasteraceae</taxon>
        <taxon>Kingdonia</taxon>
    </lineage>
</organism>
<sequence length="183" mass="19789">MENGGLKADIVIYSTVIDNMCKSNNVDEAKKLFDSHPSKNLKCNTVIFTIMIIRLLTEGLLQESEDLFARMLDKGPTPNELTYNTMFQGLLQNNKLDKAVPLRNEMVVADHTESSTMSVNLVYLCFDNFSSIGAPKGSLGFGVASSALGLGRRLIAEADVPVLSLIGVDSVKQGDVDTEGLGS</sequence>
<dbReference type="Proteomes" id="UP000541444">
    <property type="component" value="Unassembled WGS sequence"/>
</dbReference>
<accession>A0A7J7M1K9</accession>
<evidence type="ECO:0000256" key="3">
    <source>
        <dbReference type="PROSITE-ProRule" id="PRU00708"/>
    </source>
</evidence>
<feature type="repeat" description="PPR" evidence="3">
    <location>
        <begin position="9"/>
        <end position="43"/>
    </location>
</feature>
<name>A0A7J7M1K9_9MAGN</name>
<dbReference type="InterPro" id="IPR011990">
    <property type="entry name" value="TPR-like_helical_dom_sf"/>
</dbReference>
<comment type="similarity">
    <text evidence="1">Belongs to the PPR family. P subfamily.</text>
</comment>
<proteinExistence type="inferred from homology"/>
<comment type="caution">
    <text evidence="4">The sequence shown here is derived from an EMBL/GenBank/DDBJ whole genome shotgun (WGS) entry which is preliminary data.</text>
</comment>